<organism evidence="1 2">
    <name type="scientific">Symbiodinium necroappetens</name>
    <dbReference type="NCBI Taxonomy" id="1628268"/>
    <lineage>
        <taxon>Eukaryota</taxon>
        <taxon>Sar</taxon>
        <taxon>Alveolata</taxon>
        <taxon>Dinophyceae</taxon>
        <taxon>Suessiales</taxon>
        <taxon>Symbiodiniaceae</taxon>
        <taxon>Symbiodinium</taxon>
    </lineage>
</organism>
<accession>A0A812U950</accession>
<dbReference type="OrthoDB" id="444472at2759"/>
<name>A0A812U950_9DINO</name>
<reference evidence="1" key="1">
    <citation type="submission" date="2021-02" db="EMBL/GenBank/DDBJ databases">
        <authorList>
            <person name="Dougan E. K."/>
            <person name="Rhodes N."/>
            <person name="Thang M."/>
            <person name="Chan C."/>
        </authorList>
    </citation>
    <scope>NUCLEOTIDE SEQUENCE</scope>
</reference>
<keyword evidence="2" id="KW-1185">Reference proteome</keyword>
<evidence type="ECO:0000313" key="2">
    <source>
        <dbReference type="Proteomes" id="UP000601435"/>
    </source>
</evidence>
<sequence length="524" mass="56107">MGEVERGAGVEANLGKTRVYNAAGGDAPPGIAALGPDVRRPAEADLLQKLQRLPDLQSAWLLLAYCAAPRAQHLLRNVLSADILPYARAHDAAIWNVVEGPLGGQGPDEGDAWLAARAVAFLPPSFGGLGLLSAERVFAWADALPVLRARYPEVADGIVHELEGELARPCLRAAALAAHRLAEAGWEARPDWDACARGAGSPAVDGELGLGNPGWQRHAVLAPLTSFRERVLLPTLTPAARALLHSQSGPHARMWLAAIPSDVASTLKPDLMHVALRRRLRLPLPLTGRCCGAQGRHGCGAQVDAYGDHHLACPRKGLLPRRGFVVERAWVQVAREAVSPEGRVVPQQWLEHTTAPQVRADDRRRLDFVVYGAMTTGEALCCDATPLTRAGRPVHGADARAGVALDAARRRKVARYPELTRGGPQRLVVLAADVGGWNDQCQQFLRILLRLPVQRAPPPLRASAAQGWARRWWSVLSVALQRAVACSALGVWSMPPLPGAQDALPLGDVLDLASASAPSRLPLH</sequence>
<gene>
    <name evidence="1" type="ORF">SNEC2469_LOCUS16523</name>
</gene>
<evidence type="ECO:0000313" key="1">
    <source>
        <dbReference type="EMBL" id="CAE7567426.1"/>
    </source>
</evidence>
<dbReference type="Proteomes" id="UP000601435">
    <property type="component" value="Unassembled WGS sequence"/>
</dbReference>
<dbReference type="EMBL" id="CAJNJA010026930">
    <property type="protein sequence ID" value="CAE7567426.1"/>
    <property type="molecule type" value="Genomic_DNA"/>
</dbReference>
<protein>
    <submittedName>
        <fullName evidence="1">Uncharacterized protein</fullName>
    </submittedName>
</protein>
<dbReference type="AlphaFoldDB" id="A0A812U950"/>
<comment type="caution">
    <text evidence="1">The sequence shown here is derived from an EMBL/GenBank/DDBJ whole genome shotgun (WGS) entry which is preliminary data.</text>
</comment>
<proteinExistence type="predicted"/>